<dbReference type="OrthoDB" id="2953532at2759"/>
<protein>
    <recommendedName>
        <fullName evidence="5">Transmembrane protein</fullName>
    </recommendedName>
</protein>
<reference evidence="3" key="1">
    <citation type="journal article" date="2021" name="Genome Biol. Evol.">
        <title>The assembled and annotated genome of the fairy-ring fungus Marasmius oreades.</title>
        <authorList>
            <person name="Hiltunen M."/>
            <person name="Ament-Velasquez S.L."/>
            <person name="Johannesson H."/>
        </authorList>
    </citation>
    <scope>NUCLEOTIDE SEQUENCE</scope>
    <source>
        <strain evidence="3">03SP1</strain>
    </source>
</reference>
<feature type="chain" id="PRO_5040393488" description="Transmembrane protein" evidence="2">
    <location>
        <begin position="22"/>
        <end position="178"/>
    </location>
</feature>
<keyword evidence="2" id="KW-0732">Signal</keyword>
<accession>A0A9P7RWJ3</accession>
<evidence type="ECO:0000256" key="2">
    <source>
        <dbReference type="SAM" id="SignalP"/>
    </source>
</evidence>
<dbReference type="RefSeq" id="XP_043007502.1">
    <property type="nucleotide sequence ID" value="XM_043155041.1"/>
</dbReference>
<keyword evidence="1" id="KW-1133">Transmembrane helix</keyword>
<dbReference type="GeneID" id="66079169"/>
<keyword evidence="4" id="KW-1185">Reference proteome</keyword>
<name>A0A9P7RWJ3_9AGAR</name>
<feature type="signal peptide" evidence="2">
    <location>
        <begin position="1"/>
        <end position="21"/>
    </location>
</feature>
<dbReference type="AlphaFoldDB" id="A0A9P7RWJ3"/>
<comment type="caution">
    <text evidence="3">The sequence shown here is derived from an EMBL/GenBank/DDBJ whole genome shotgun (WGS) entry which is preliminary data.</text>
</comment>
<organism evidence="3 4">
    <name type="scientific">Marasmius oreades</name>
    <name type="common">fairy-ring Marasmius</name>
    <dbReference type="NCBI Taxonomy" id="181124"/>
    <lineage>
        <taxon>Eukaryota</taxon>
        <taxon>Fungi</taxon>
        <taxon>Dikarya</taxon>
        <taxon>Basidiomycota</taxon>
        <taxon>Agaricomycotina</taxon>
        <taxon>Agaricomycetes</taxon>
        <taxon>Agaricomycetidae</taxon>
        <taxon>Agaricales</taxon>
        <taxon>Marasmiineae</taxon>
        <taxon>Marasmiaceae</taxon>
        <taxon>Marasmius</taxon>
    </lineage>
</organism>
<sequence length="178" mass="19066">MIAMLSVALALLYTFTTQVSAQAPPQAPDMFNVSLGTQKFFYNQLLDFSFSGPISSCTDNCASVKSILAGTNGDAQQLCKNETVQSLLECEQCMFTALIKNNKPMPDLRAGSTPLLQSYATSCTERAKVTFPPKNISLAVPPTFDGPMDIFVPTVGLVFTVGTATFLATSSIILLSNM</sequence>
<feature type="transmembrane region" description="Helical" evidence="1">
    <location>
        <begin position="150"/>
        <end position="175"/>
    </location>
</feature>
<gene>
    <name evidence="3" type="ORF">E1B28_010093</name>
</gene>
<keyword evidence="1" id="KW-0812">Transmembrane</keyword>
<dbReference type="EMBL" id="CM032186">
    <property type="protein sequence ID" value="KAG7091032.1"/>
    <property type="molecule type" value="Genomic_DNA"/>
</dbReference>
<evidence type="ECO:0000313" key="4">
    <source>
        <dbReference type="Proteomes" id="UP001049176"/>
    </source>
</evidence>
<evidence type="ECO:0008006" key="5">
    <source>
        <dbReference type="Google" id="ProtNLM"/>
    </source>
</evidence>
<dbReference type="KEGG" id="more:E1B28_010093"/>
<keyword evidence="1" id="KW-0472">Membrane</keyword>
<proteinExistence type="predicted"/>
<evidence type="ECO:0000256" key="1">
    <source>
        <dbReference type="SAM" id="Phobius"/>
    </source>
</evidence>
<evidence type="ECO:0000313" key="3">
    <source>
        <dbReference type="EMBL" id="KAG7091032.1"/>
    </source>
</evidence>
<dbReference type="Proteomes" id="UP001049176">
    <property type="component" value="Chromosome 6"/>
</dbReference>